<protein>
    <recommendedName>
        <fullName evidence="4">AAA+ ATPase domain-containing protein</fullName>
    </recommendedName>
</protein>
<dbReference type="RefSeq" id="WP_143317206.1">
    <property type="nucleotide sequence ID" value="NZ_JACSRA010000019.1"/>
</dbReference>
<evidence type="ECO:0000313" key="3">
    <source>
        <dbReference type="Proteomes" id="UP000627781"/>
    </source>
</evidence>
<dbReference type="EMBL" id="JACSRA010000019">
    <property type="protein sequence ID" value="MBD7912133.1"/>
    <property type="molecule type" value="Genomic_DNA"/>
</dbReference>
<organism evidence="2 3">
    <name type="scientific">Clostridium cibarium</name>
    <dbReference type="NCBI Taxonomy" id="2762247"/>
    <lineage>
        <taxon>Bacteria</taxon>
        <taxon>Bacillati</taxon>
        <taxon>Bacillota</taxon>
        <taxon>Clostridia</taxon>
        <taxon>Eubacteriales</taxon>
        <taxon>Clostridiaceae</taxon>
        <taxon>Clostridium</taxon>
    </lineage>
</organism>
<evidence type="ECO:0008006" key="4">
    <source>
        <dbReference type="Google" id="ProtNLM"/>
    </source>
</evidence>
<keyword evidence="3" id="KW-1185">Reference proteome</keyword>
<gene>
    <name evidence="2" type="ORF">H9661_12275</name>
</gene>
<dbReference type="Proteomes" id="UP000627781">
    <property type="component" value="Unassembled WGS sequence"/>
</dbReference>
<dbReference type="InterPro" id="IPR027417">
    <property type="entry name" value="P-loop_NTPase"/>
</dbReference>
<accession>A0ABR8PVB7</accession>
<evidence type="ECO:0000313" key="2">
    <source>
        <dbReference type="EMBL" id="MBD7912133.1"/>
    </source>
</evidence>
<dbReference type="SUPFAM" id="SSF52540">
    <property type="entry name" value="P-loop containing nucleoside triphosphate hydrolases"/>
    <property type="match status" value="1"/>
</dbReference>
<keyword evidence="1" id="KW-0175">Coiled coil</keyword>
<feature type="coiled-coil region" evidence="1">
    <location>
        <begin position="224"/>
        <end position="258"/>
    </location>
</feature>
<comment type="caution">
    <text evidence="2">The sequence shown here is derived from an EMBL/GenBank/DDBJ whole genome shotgun (WGS) entry which is preliminary data.</text>
</comment>
<reference evidence="2 3" key="1">
    <citation type="submission" date="2020-08" db="EMBL/GenBank/DDBJ databases">
        <title>A Genomic Blueprint of the Chicken Gut Microbiome.</title>
        <authorList>
            <person name="Gilroy R."/>
            <person name="Ravi A."/>
            <person name="Getino M."/>
            <person name="Pursley I."/>
            <person name="Horton D.L."/>
            <person name="Alikhan N.-F."/>
            <person name="Baker D."/>
            <person name="Gharbi K."/>
            <person name="Hall N."/>
            <person name="Watson M."/>
            <person name="Adriaenssens E.M."/>
            <person name="Foster-Nyarko E."/>
            <person name="Jarju S."/>
            <person name="Secka A."/>
            <person name="Antonio M."/>
            <person name="Oren A."/>
            <person name="Chaudhuri R."/>
            <person name="La Ragione R.M."/>
            <person name="Hildebrand F."/>
            <person name="Pallen M.J."/>
        </authorList>
    </citation>
    <scope>NUCLEOTIDE SEQUENCE [LARGE SCALE GENOMIC DNA]</scope>
    <source>
        <strain evidence="2 3">Sa3CVN1</strain>
    </source>
</reference>
<evidence type="ECO:0000256" key="1">
    <source>
        <dbReference type="SAM" id="Coils"/>
    </source>
</evidence>
<sequence length="720" mass="86127">MNKQSTRVEKKLLEEKEAMGGIDKVKRLIINEECVFKTKIENINEIQKSVFEDVYVMAAEILERIIDHEKHKEQDFLENYDYNNIIAFLGNQGSGKTTAMKSFRNSLNEDILKDINIDEYKKIKNNNFHIISVIDARCIIGEKSILEIIVCSMYKTFKEKKVENNLDEMIDLDNHFQEVYNDISLIKGIRRGEETELKIIMEVSSAISIKEHIANLIERYVKYMNRHTENNNFLVISIDNLEENLTAMKKVLEDIRKYFFIPRVIVLVTLNSNKEVENNIGLFLEDVIPFDRRVYMPSINLQNLKLKIDRKYFKNIFDMEGETAQQNLINILFRKLSYIIFTQKHYKVIIPNNLNKIIDLVIFLNSIKDEYTYEKKLKITTIYYEEKIIKYINEENHRKFLKTILKSEFNNLKRESLIYINELLYRKKNDLNIHKALWENILFIKQNKLLIEEGRINLGDIITWIKNYENLIESDKERKFIEIFKSIYTLRLLEMYYIYPEKLLNNTGFDFIGNYFSLQLNKKSKEISRMISVDESYSLEEFKDCFRYIDSYLLSVLLHPMIDSNIMYLRLVKSENKEFITTEDINKFNNYEFNYLNVIGYSLYKNQVANKLEEDSIIEEEFNNKIYSNQVNLDFQLLFVINLDSWLKILKILDKKYSDFTKTKMEFIVHSISIINNIFKSCNHKFKFCNYKNLIGEEVIREICKLYELFEKVCYAHNNY</sequence>
<proteinExistence type="predicted"/>
<name>A0ABR8PVB7_9CLOT</name>